<evidence type="ECO:0000256" key="1">
    <source>
        <dbReference type="ARBA" id="ARBA00004162"/>
    </source>
</evidence>
<evidence type="ECO:0000256" key="3">
    <source>
        <dbReference type="ARBA" id="ARBA00022475"/>
    </source>
</evidence>
<keyword evidence="7" id="KW-0653">Protein transport</keyword>
<evidence type="ECO:0000256" key="6">
    <source>
        <dbReference type="ARBA" id="ARBA00023136"/>
    </source>
</evidence>
<comment type="subcellular location">
    <subcellularLocation>
        <location evidence="1">Cell membrane</location>
        <topology evidence="1">Single-pass membrane protein</topology>
    </subcellularLocation>
    <subcellularLocation>
        <location evidence="7">Cell membrane</location>
        <topology evidence="7">Single-pass type II membrane protein</topology>
    </subcellularLocation>
</comment>
<keyword evidence="3" id="KW-1003">Cell membrane</keyword>
<dbReference type="Pfam" id="PF02472">
    <property type="entry name" value="ExbD"/>
    <property type="match status" value="1"/>
</dbReference>
<sequence length="133" mass="14650">MLLEMPKKHKHSISITPLIDVVFILLLFFMLSSTFNPAKQIELNTAPQGKAIKSSGITQKILLQAEDKVNINGITYLWGSSEMQSQLQTFSTNGDKVVLAARSDVSVQSVIKLIDQVYASGVKNLNISESVTR</sequence>
<keyword evidence="4 7" id="KW-0812">Transmembrane</keyword>
<evidence type="ECO:0000256" key="5">
    <source>
        <dbReference type="ARBA" id="ARBA00022989"/>
    </source>
</evidence>
<feature type="transmembrane region" description="Helical" evidence="8">
    <location>
        <begin position="12"/>
        <end position="31"/>
    </location>
</feature>
<dbReference type="RefSeq" id="WP_269127887.1">
    <property type="nucleotide sequence ID" value="NZ_JAPUBN010000024.1"/>
</dbReference>
<comment type="similarity">
    <text evidence="2 7">Belongs to the ExbD/TolR family.</text>
</comment>
<evidence type="ECO:0000256" key="8">
    <source>
        <dbReference type="SAM" id="Phobius"/>
    </source>
</evidence>
<name>A0ABT4JZC4_9GAMM</name>
<dbReference type="InterPro" id="IPR003400">
    <property type="entry name" value="ExbD"/>
</dbReference>
<keyword evidence="7" id="KW-0813">Transport</keyword>
<protein>
    <submittedName>
        <fullName evidence="9">Biopolymer transporter ExbD</fullName>
    </submittedName>
</protein>
<accession>A0ABT4JZC4</accession>
<evidence type="ECO:0000313" key="10">
    <source>
        <dbReference type="Proteomes" id="UP001149719"/>
    </source>
</evidence>
<dbReference type="PANTHER" id="PTHR30558">
    <property type="entry name" value="EXBD MEMBRANE COMPONENT OF PMF-DRIVEN MACROMOLECULE IMPORT SYSTEM"/>
    <property type="match status" value="1"/>
</dbReference>
<evidence type="ECO:0000256" key="2">
    <source>
        <dbReference type="ARBA" id="ARBA00005811"/>
    </source>
</evidence>
<comment type="caution">
    <text evidence="9">The sequence shown here is derived from an EMBL/GenBank/DDBJ whole genome shotgun (WGS) entry which is preliminary data.</text>
</comment>
<reference evidence="9" key="1">
    <citation type="submission" date="2022-12" db="EMBL/GenBank/DDBJ databases">
        <title>Marinomonas 15G1-11 sp. nov, isolated from marine algae.</title>
        <authorList>
            <person name="Butt M."/>
            <person name="Choi D.G."/>
            <person name="Kim J.M."/>
            <person name="Lee J.K."/>
            <person name="Baek J.H."/>
            <person name="Jeon C.O."/>
        </authorList>
    </citation>
    <scope>NUCLEOTIDE SEQUENCE</scope>
    <source>
        <strain evidence="9">15G1-11</strain>
    </source>
</reference>
<dbReference type="EMBL" id="JAPUBN010000024">
    <property type="protein sequence ID" value="MCZ2723740.1"/>
    <property type="molecule type" value="Genomic_DNA"/>
</dbReference>
<evidence type="ECO:0000256" key="4">
    <source>
        <dbReference type="ARBA" id="ARBA00022692"/>
    </source>
</evidence>
<gene>
    <name evidence="9" type="ORF">O1D97_19485</name>
</gene>
<evidence type="ECO:0000313" key="9">
    <source>
        <dbReference type="EMBL" id="MCZ2723740.1"/>
    </source>
</evidence>
<keyword evidence="6 8" id="KW-0472">Membrane</keyword>
<keyword evidence="5 8" id="KW-1133">Transmembrane helix</keyword>
<proteinExistence type="inferred from homology"/>
<keyword evidence="10" id="KW-1185">Reference proteome</keyword>
<organism evidence="9 10">
    <name type="scientific">Marinomonas phaeophyticola</name>
    <dbReference type="NCBI Taxonomy" id="3004091"/>
    <lineage>
        <taxon>Bacteria</taxon>
        <taxon>Pseudomonadati</taxon>
        <taxon>Pseudomonadota</taxon>
        <taxon>Gammaproteobacteria</taxon>
        <taxon>Oceanospirillales</taxon>
        <taxon>Oceanospirillaceae</taxon>
        <taxon>Marinomonas</taxon>
    </lineage>
</organism>
<evidence type="ECO:0000256" key="7">
    <source>
        <dbReference type="RuleBase" id="RU003879"/>
    </source>
</evidence>
<dbReference type="Proteomes" id="UP001149719">
    <property type="component" value="Unassembled WGS sequence"/>
</dbReference>
<dbReference type="PANTHER" id="PTHR30558:SF3">
    <property type="entry name" value="BIOPOLYMER TRANSPORT PROTEIN EXBD-RELATED"/>
    <property type="match status" value="1"/>
</dbReference>